<name>A0A218X580_PUNGR</name>
<keyword evidence="1" id="KW-0175">Coiled coil</keyword>
<gene>
    <name evidence="2" type="ORF">CDL15_Pgr023427</name>
</gene>
<dbReference type="EMBL" id="MTKT01002359">
    <property type="protein sequence ID" value="OWM80117.1"/>
    <property type="molecule type" value="Genomic_DNA"/>
</dbReference>
<evidence type="ECO:0000313" key="3">
    <source>
        <dbReference type="Proteomes" id="UP000197138"/>
    </source>
</evidence>
<evidence type="ECO:0000256" key="1">
    <source>
        <dbReference type="SAM" id="Coils"/>
    </source>
</evidence>
<accession>A0A218X580</accession>
<organism evidence="2 3">
    <name type="scientific">Punica granatum</name>
    <name type="common">Pomegranate</name>
    <dbReference type="NCBI Taxonomy" id="22663"/>
    <lineage>
        <taxon>Eukaryota</taxon>
        <taxon>Viridiplantae</taxon>
        <taxon>Streptophyta</taxon>
        <taxon>Embryophyta</taxon>
        <taxon>Tracheophyta</taxon>
        <taxon>Spermatophyta</taxon>
        <taxon>Magnoliopsida</taxon>
        <taxon>eudicotyledons</taxon>
        <taxon>Gunneridae</taxon>
        <taxon>Pentapetalae</taxon>
        <taxon>rosids</taxon>
        <taxon>malvids</taxon>
        <taxon>Myrtales</taxon>
        <taxon>Lythraceae</taxon>
        <taxon>Punica</taxon>
    </lineage>
</organism>
<feature type="coiled-coil region" evidence="1">
    <location>
        <begin position="132"/>
        <end position="190"/>
    </location>
</feature>
<dbReference type="AlphaFoldDB" id="A0A218X580"/>
<evidence type="ECO:0000313" key="2">
    <source>
        <dbReference type="EMBL" id="OWM80117.1"/>
    </source>
</evidence>
<proteinExistence type="predicted"/>
<comment type="caution">
    <text evidence="2">The sequence shown here is derived from an EMBL/GenBank/DDBJ whole genome shotgun (WGS) entry which is preliminary data.</text>
</comment>
<sequence>MFQPSDRDYTNWIQFLKEFTPTQFLWAARWNPSGPMTVGYPSVIGLPLISHLGSTIEVRRLWGTRIVKELYFPEHPTDEERAFSATAAYVAQFHQHGLTPTHRLHTPRIPHALQADIPDAESSIQGAMRTELQSIREERDRLRCELVDTRAELADYRELQSELAQTRARIANQDREIARLSATLDRARAKVRKVSHP</sequence>
<protein>
    <submittedName>
        <fullName evidence="2">Uncharacterized protein</fullName>
    </submittedName>
</protein>
<reference evidence="3" key="1">
    <citation type="journal article" date="2017" name="Plant J.">
        <title>The pomegranate (Punica granatum L.) genome and the genomics of punicalagin biosynthesis.</title>
        <authorList>
            <person name="Qin G."/>
            <person name="Xu C."/>
            <person name="Ming R."/>
            <person name="Tang H."/>
            <person name="Guyot R."/>
            <person name="Kramer E.M."/>
            <person name="Hu Y."/>
            <person name="Yi X."/>
            <person name="Qi Y."/>
            <person name="Xu X."/>
            <person name="Gao Z."/>
            <person name="Pan H."/>
            <person name="Jian J."/>
            <person name="Tian Y."/>
            <person name="Yue Z."/>
            <person name="Xu Y."/>
        </authorList>
    </citation>
    <scope>NUCLEOTIDE SEQUENCE [LARGE SCALE GENOMIC DNA]</scope>
    <source>
        <strain evidence="3">cv. Dabenzi</strain>
    </source>
</reference>
<dbReference type="Proteomes" id="UP000197138">
    <property type="component" value="Unassembled WGS sequence"/>
</dbReference>